<dbReference type="Proteomes" id="UP000193411">
    <property type="component" value="Unassembled WGS sequence"/>
</dbReference>
<organism evidence="2 3">
    <name type="scientific">Catenaria anguillulae PL171</name>
    <dbReference type="NCBI Taxonomy" id="765915"/>
    <lineage>
        <taxon>Eukaryota</taxon>
        <taxon>Fungi</taxon>
        <taxon>Fungi incertae sedis</taxon>
        <taxon>Blastocladiomycota</taxon>
        <taxon>Blastocladiomycetes</taxon>
        <taxon>Blastocladiales</taxon>
        <taxon>Catenariaceae</taxon>
        <taxon>Catenaria</taxon>
    </lineage>
</organism>
<gene>
    <name evidence="2" type="ORF">BCR44DRAFT_1433451</name>
</gene>
<protein>
    <submittedName>
        <fullName evidence="2">Uncharacterized protein</fullName>
    </submittedName>
</protein>
<accession>A0A1Y2HPK2</accession>
<sequence length="153" mass="16544">MLAQPLGTRMTHPNLHRQLKTKRLKHQDVAPVCCGFCMGGPVFEVDVVQDPARAGACEANSGADDAAHVLAKANGKAAPGDNGLGKAARVAVWLGSSVLGSSIRSRRARCQGQPYRYVLRERYALVVQEEDAEDDEDEGEGEEEGLVEEETWV</sequence>
<evidence type="ECO:0000313" key="2">
    <source>
        <dbReference type="EMBL" id="ORZ35731.1"/>
    </source>
</evidence>
<reference evidence="2 3" key="1">
    <citation type="submission" date="2016-07" db="EMBL/GenBank/DDBJ databases">
        <title>Pervasive Adenine N6-methylation of Active Genes in Fungi.</title>
        <authorList>
            <consortium name="DOE Joint Genome Institute"/>
            <person name="Mondo S.J."/>
            <person name="Dannebaum R.O."/>
            <person name="Kuo R.C."/>
            <person name="Labutti K."/>
            <person name="Haridas S."/>
            <person name="Kuo A."/>
            <person name="Salamov A."/>
            <person name="Ahrendt S.R."/>
            <person name="Lipzen A."/>
            <person name="Sullivan W."/>
            <person name="Andreopoulos W.B."/>
            <person name="Clum A."/>
            <person name="Lindquist E."/>
            <person name="Daum C."/>
            <person name="Ramamoorthy G.K."/>
            <person name="Gryganskyi A."/>
            <person name="Culley D."/>
            <person name="Magnuson J.K."/>
            <person name="James T.Y."/>
            <person name="O'Malley M.A."/>
            <person name="Stajich J.E."/>
            <person name="Spatafora J.W."/>
            <person name="Visel A."/>
            <person name="Grigoriev I.V."/>
        </authorList>
    </citation>
    <scope>NUCLEOTIDE SEQUENCE [LARGE SCALE GENOMIC DNA]</scope>
    <source>
        <strain evidence="2 3">PL171</strain>
    </source>
</reference>
<evidence type="ECO:0000256" key="1">
    <source>
        <dbReference type="SAM" id="MobiDB-lite"/>
    </source>
</evidence>
<dbReference type="AlphaFoldDB" id="A0A1Y2HPK2"/>
<feature type="region of interest" description="Disordered" evidence="1">
    <location>
        <begin position="129"/>
        <end position="153"/>
    </location>
</feature>
<proteinExistence type="predicted"/>
<evidence type="ECO:0000313" key="3">
    <source>
        <dbReference type="Proteomes" id="UP000193411"/>
    </source>
</evidence>
<dbReference type="EMBL" id="MCFL01000020">
    <property type="protein sequence ID" value="ORZ35731.1"/>
    <property type="molecule type" value="Genomic_DNA"/>
</dbReference>
<name>A0A1Y2HPK2_9FUNG</name>
<feature type="non-terminal residue" evidence="2">
    <location>
        <position position="153"/>
    </location>
</feature>
<comment type="caution">
    <text evidence="2">The sequence shown here is derived from an EMBL/GenBank/DDBJ whole genome shotgun (WGS) entry which is preliminary data.</text>
</comment>
<keyword evidence="3" id="KW-1185">Reference proteome</keyword>